<dbReference type="EMBL" id="MLAK01000827">
    <property type="protein sequence ID" value="OHT03408.1"/>
    <property type="molecule type" value="Genomic_DNA"/>
</dbReference>
<comment type="caution">
    <text evidence="1">The sequence shown here is derived from an EMBL/GenBank/DDBJ whole genome shotgun (WGS) entry which is preliminary data.</text>
</comment>
<dbReference type="Proteomes" id="UP000179807">
    <property type="component" value="Unassembled WGS sequence"/>
</dbReference>
<evidence type="ECO:0000313" key="2">
    <source>
        <dbReference type="Proteomes" id="UP000179807"/>
    </source>
</evidence>
<evidence type="ECO:0000313" key="1">
    <source>
        <dbReference type="EMBL" id="OHT03408.1"/>
    </source>
</evidence>
<dbReference type="InterPro" id="IPR016024">
    <property type="entry name" value="ARM-type_fold"/>
</dbReference>
<organism evidence="1 2">
    <name type="scientific">Tritrichomonas foetus</name>
    <dbReference type="NCBI Taxonomy" id="1144522"/>
    <lineage>
        <taxon>Eukaryota</taxon>
        <taxon>Metamonada</taxon>
        <taxon>Parabasalia</taxon>
        <taxon>Tritrichomonadida</taxon>
        <taxon>Tritrichomonadidae</taxon>
        <taxon>Tritrichomonas</taxon>
    </lineage>
</organism>
<name>A0A1J4JY70_9EUKA</name>
<dbReference type="GeneID" id="94827909"/>
<dbReference type="VEuPathDB" id="TrichDB:TRFO_06620"/>
<gene>
    <name evidence="1" type="ORF">TRFO_06620</name>
</gene>
<sequence>MDSLLDKARCKIRSGTFGDLNEYEISFLKSIFIGTDNISKDVIKDAEKYFDSFDDDIQNCIVIQLFYFYFESPINHIRIASLETIHDIFTSNDNSNKTFPFFKEAMKVLEPLITIQNEQYIEIQQVALNILAKTILCSPEEKIPDFYRFIEQLVITFECTSLKFAFLFYSLIKSEPYPHNSLVSYMFKYIYCVLTNSKKDSMRVSTQFLVLALKNQFNGNFTPFFCLVPALLNSNDLIIQRNAITIISFIPEPPNGLFEFLMSNIETFQTSELSLGFVIICEKFSSFWKKDHAEQVIQNILPFCFSDNYQIKTIAIKCLFSYFPSFPSYSRDLCQLLIDNFENPLLTRPIMKTIHLWVSHMDHMDEALYCDMICLLRENYDNLEGISLTLDNEDSLILLNILHIIQKNDEDS</sequence>
<dbReference type="RefSeq" id="XP_068356544.1">
    <property type="nucleotide sequence ID" value="XM_068493205.1"/>
</dbReference>
<reference evidence="1" key="1">
    <citation type="submission" date="2016-10" db="EMBL/GenBank/DDBJ databases">
        <authorList>
            <person name="Benchimol M."/>
            <person name="Almeida L.G."/>
            <person name="Vasconcelos A.T."/>
            <person name="Perreira-Neves A."/>
            <person name="Rosa I.A."/>
            <person name="Tasca T."/>
            <person name="Bogo M.R."/>
            <person name="de Souza W."/>
        </authorList>
    </citation>
    <scope>NUCLEOTIDE SEQUENCE [LARGE SCALE GENOMIC DNA]</scope>
    <source>
        <strain evidence="1">K</strain>
    </source>
</reference>
<dbReference type="AlphaFoldDB" id="A0A1J4JY70"/>
<proteinExistence type="predicted"/>
<protein>
    <submittedName>
        <fullName evidence="1">Uncharacterized protein</fullName>
    </submittedName>
</protein>
<keyword evidence="2" id="KW-1185">Reference proteome</keyword>
<accession>A0A1J4JY70</accession>
<dbReference type="SUPFAM" id="SSF48371">
    <property type="entry name" value="ARM repeat"/>
    <property type="match status" value="1"/>
</dbReference>